<feature type="transmembrane region" description="Helical" evidence="1">
    <location>
        <begin position="181"/>
        <end position="199"/>
    </location>
</feature>
<keyword evidence="3" id="KW-1185">Reference proteome</keyword>
<sequence length="291" mass="33165">MRETRNSPLKQDVFYFFLLNVSSAFMLSAAHNVLYFVLDIKTPVIHFLHHFFTFLFMALLYWLGCIPKGSLSLENIRLCLYLRDLVPGEEIRSRKDQRKTAGGCDGKFVRPKHRYNYFIPLALAASLSWLEFGQLEFSTMSFICAPLLAIARAVSLLTMQRAYIRCGGTSAVSISAHLEQFCMYYTGLTSLALFLPAFISYMTSHVEVDASWESIDYTLMSLSFLFMSCNLYSEIWLGLQLNARAYATLDHTKYLGGSIGQWIIQNMAHPNVIAFGGKVLTVACLLRIWFR</sequence>
<gene>
    <name evidence="2" type="ORF">OESDEN_11571</name>
</gene>
<reference evidence="2 3" key="1">
    <citation type="submission" date="2014-03" db="EMBL/GenBank/DDBJ databases">
        <title>Draft genome of the hookworm Oesophagostomum dentatum.</title>
        <authorList>
            <person name="Mitreva M."/>
        </authorList>
    </citation>
    <scope>NUCLEOTIDE SEQUENCE [LARGE SCALE GENOMIC DNA]</scope>
    <source>
        <strain evidence="2 3">OD-Hann</strain>
    </source>
</reference>
<evidence type="ECO:0000256" key="1">
    <source>
        <dbReference type="SAM" id="Phobius"/>
    </source>
</evidence>
<evidence type="ECO:0000313" key="3">
    <source>
        <dbReference type="Proteomes" id="UP000053660"/>
    </source>
</evidence>
<dbReference type="EMBL" id="KN555514">
    <property type="protein sequence ID" value="KHJ88633.1"/>
    <property type="molecule type" value="Genomic_DNA"/>
</dbReference>
<dbReference type="Proteomes" id="UP000053660">
    <property type="component" value="Unassembled WGS sequence"/>
</dbReference>
<name>A0A0B1STN6_OESDE</name>
<protein>
    <submittedName>
        <fullName evidence="2">Uncharacterized protein</fullName>
    </submittedName>
</protein>
<feature type="transmembrane region" description="Helical" evidence="1">
    <location>
        <begin position="138"/>
        <end position="160"/>
    </location>
</feature>
<evidence type="ECO:0000313" key="2">
    <source>
        <dbReference type="EMBL" id="KHJ88633.1"/>
    </source>
</evidence>
<dbReference type="OrthoDB" id="5867030at2759"/>
<proteinExistence type="predicted"/>
<feature type="transmembrane region" description="Helical" evidence="1">
    <location>
        <begin position="44"/>
        <end position="63"/>
    </location>
</feature>
<keyword evidence="1" id="KW-0812">Transmembrane</keyword>
<organism evidence="2 3">
    <name type="scientific">Oesophagostomum dentatum</name>
    <name type="common">Nodular worm</name>
    <dbReference type="NCBI Taxonomy" id="61180"/>
    <lineage>
        <taxon>Eukaryota</taxon>
        <taxon>Metazoa</taxon>
        <taxon>Ecdysozoa</taxon>
        <taxon>Nematoda</taxon>
        <taxon>Chromadorea</taxon>
        <taxon>Rhabditida</taxon>
        <taxon>Rhabditina</taxon>
        <taxon>Rhabditomorpha</taxon>
        <taxon>Strongyloidea</taxon>
        <taxon>Strongylidae</taxon>
        <taxon>Oesophagostomum</taxon>
    </lineage>
</organism>
<keyword evidence="1" id="KW-0472">Membrane</keyword>
<feature type="transmembrane region" description="Helical" evidence="1">
    <location>
        <begin position="12"/>
        <end position="38"/>
    </location>
</feature>
<keyword evidence="1" id="KW-1133">Transmembrane helix</keyword>
<accession>A0A0B1STN6</accession>
<feature type="transmembrane region" description="Helical" evidence="1">
    <location>
        <begin position="219"/>
        <end position="239"/>
    </location>
</feature>
<dbReference type="AlphaFoldDB" id="A0A0B1STN6"/>
<feature type="transmembrane region" description="Helical" evidence="1">
    <location>
        <begin position="115"/>
        <end position="132"/>
    </location>
</feature>